<sequence length="166" mass="18081">MERSGPQQEDWSLHPDLISSWSTFGRAAADLFATRGNAESAVVFSEPTGGSIIRSRRLRLQSMAKDIALFLQFHLFRNYWIRFGRTAVSDFYSPQAHRQAMVPKPAAAGTRPFVAAVVEEGCAPPGGMGNQELPGDRSVSLVLASVCENLETLGLPQDEVCLTKGT</sequence>
<organism evidence="1 2">
    <name type="scientific">Crenichthys baileyi</name>
    <name type="common">White River springfish</name>
    <dbReference type="NCBI Taxonomy" id="28760"/>
    <lineage>
        <taxon>Eukaryota</taxon>
        <taxon>Metazoa</taxon>
        <taxon>Chordata</taxon>
        <taxon>Craniata</taxon>
        <taxon>Vertebrata</taxon>
        <taxon>Euteleostomi</taxon>
        <taxon>Actinopterygii</taxon>
        <taxon>Neopterygii</taxon>
        <taxon>Teleostei</taxon>
        <taxon>Neoteleostei</taxon>
        <taxon>Acanthomorphata</taxon>
        <taxon>Ovalentaria</taxon>
        <taxon>Atherinomorphae</taxon>
        <taxon>Cyprinodontiformes</taxon>
        <taxon>Goodeidae</taxon>
        <taxon>Crenichthys</taxon>
    </lineage>
</organism>
<comment type="caution">
    <text evidence="1">The sequence shown here is derived from an EMBL/GenBank/DDBJ whole genome shotgun (WGS) entry which is preliminary data.</text>
</comment>
<protein>
    <submittedName>
        <fullName evidence="1">Uncharacterized protein</fullName>
    </submittedName>
</protein>
<name>A0AAV9RJ93_9TELE</name>
<dbReference type="EMBL" id="JAHHUM010001766">
    <property type="protein sequence ID" value="KAK5609068.1"/>
    <property type="molecule type" value="Genomic_DNA"/>
</dbReference>
<evidence type="ECO:0000313" key="2">
    <source>
        <dbReference type="Proteomes" id="UP001311232"/>
    </source>
</evidence>
<keyword evidence="2" id="KW-1185">Reference proteome</keyword>
<dbReference type="Proteomes" id="UP001311232">
    <property type="component" value="Unassembled WGS sequence"/>
</dbReference>
<proteinExistence type="predicted"/>
<gene>
    <name evidence="1" type="ORF">CRENBAI_016679</name>
</gene>
<dbReference type="AlphaFoldDB" id="A0AAV9RJ93"/>
<reference evidence="1 2" key="1">
    <citation type="submission" date="2021-06" db="EMBL/GenBank/DDBJ databases">
        <authorList>
            <person name="Palmer J.M."/>
        </authorList>
    </citation>
    <scope>NUCLEOTIDE SEQUENCE [LARGE SCALE GENOMIC DNA]</scope>
    <source>
        <strain evidence="1 2">MEX-2019</strain>
        <tissue evidence="1">Muscle</tissue>
    </source>
</reference>
<evidence type="ECO:0000313" key="1">
    <source>
        <dbReference type="EMBL" id="KAK5609068.1"/>
    </source>
</evidence>
<accession>A0AAV9RJ93</accession>